<reference evidence="5" key="2">
    <citation type="journal article" date="2022" name="Hortic Res">
        <title>The genome of Dioscorea zingiberensis sheds light on the biosynthesis, origin and evolution of the medicinally important diosgenin saponins.</title>
        <authorList>
            <person name="Li Y."/>
            <person name="Tan C."/>
            <person name="Li Z."/>
            <person name="Guo J."/>
            <person name="Li S."/>
            <person name="Chen X."/>
            <person name="Wang C."/>
            <person name="Dai X."/>
            <person name="Yang H."/>
            <person name="Song W."/>
            <person name="Hou L."/>
            <person name="Xu J."/>
            <person name="Tong Z."/>
            <person name="Xu A."/>
            <person name="Yuan X."/>
            <person name="Wang W."/>
            <person name="Yang Q."/>
            <person name="Chen L."/>
            <person name="Sun Z."/>
            <person name="Wang K."/>
            <person name="Pan B."/>
            <person name="Chen J."/>
            <person name="Bao Y."/>
            <person name="Liu F."/>
            <person name="Qi X."/>
            <person name="Gang D.R."/>
            <person name="Wen J."/>
            <person name="Li J."/>
        </authorList>
    </citation>
    <scope>NUCLEOTIDE SEQUENCE</scope>
    <source>
        <strain evidence="5">Dzin_1.0</strain>
    </source>
</reference>
<dbReference type="CDD" id="cd02851">
    <property type="entry name" value="E_set_GO_C"/>
    <property type="match status" value="1"/>
</dbReference>
<dbReference type="AlphaFoldDB" id="A0A9D5HTZ5"/>
<proteinExistence type="predicted"/>
<keyword evidence="1 2" id="KW-0732">Signal</keyword>
<feature type="domain" description="Glyoxal oxidase N-terminal" evidence="3">
    <location>
        <begin position="76"/>
        <end position="469"/>
    </location>
</feature>
<dbReference type="InterPro" id="IPR013783">
    <property type="entry name" value="Ig-like_fold"/>
</dbReference>
<feature type="chain" id="PRO_5038986021" evidence="2">
    <location>
        <begin position="24"/>
        <end position="587"/>
    </location>
</feature>
<evidence type="ECO:0000256" key="2">
    <source>
        <dbReference type="SAM" id="SignalP"/>
    </source>
</evidence>
<dbReference type="Pfam" id="PF07250">
    <property type="entry name" value="Glyoxal_oxid_N"/>
    <property type="match status" value="1"/>
</dbReference>
<dbReference type="PANTHER" id="PTHR32208">
    <property type="entry name" value="SECRETED PROTEIN-RELATED"/>
    <property type="match status" value="1"/>
</dbReference>
<name>A0A9D5HTZ5_9LILI</name>
<feature type="domain" description="Galactose oxidase-like Early set" evidence="4">
    <location>
        <begin position="478"/>
        <end position="585"/>
    </location>
</feature>
<sequence length="587" mass="64816">MGSLLKSTLFLISFLLVATSVEPFLFNLLPFFKPPLALPLLQPPAKAEKGIRTTVENQNGGGSWELIKENSGVSAMHLVILRNNKAVFFDASVTGPSLLPLPKGQCRVDTRTKKEDCWAHGVEMDLNTYDMRPLKVITDTWCSSGAFDEDGNLVQAGGWNDGGNAVRILSPCDNCNWNENPKGLAVQRWYSSQQVLPDGRFIIIGGRRQMNYEFLPPPGQSNKVTYDLPLLQQTTDDVENNLYPFVHLLPDGNLFVFANNRSILLDPRTNKVVKEFPILNGGSRNYPASGLSALLPIDLNRQGRKGRPINVEVLICGGAPHNAAKLAAAKNRVFLGALRSCGRITVTKPNPTWRVEVMPTPRVMGDILLLPNAEVLILNGARRGSAGWYWGAEPNLEPVLYRPRGPRNERFVTLTPATIPRMYHSSSAVLPDTSILVAGSNPIPTYNITLGPGNPYPTEVRLEKFYPPYMNSNNDVLRPTIISESAPADVKYGQTFTLDFTSRTGMMTGEIDLMVTMYTPPFTTHAVSMNQRLLILKMKGWEYLSGSTYRVAVSAPPSPELAPAGYYMVFVVSHGVPSHSVWIKVHK</sequence>
<dbReference type="InterPro" id="IPR037293">
    <property type="entry name" value="Gal_Oxidase_central_sf"/>
</dbReference>
<evidence type="ECO:0000259" key="4">
    <source>
        <dbReference type="Pfam" id="PF09118"/>
    </source>
</evidence>
<evidence type="ECO:0000313" key="5">
    <source>
        <dbReference type="EMBL" id="KAJ0989415.1"/>
    </source>
</evidence>
<dbReference type="InterPro" id="IPR009880">
    <property type="entry name" value="Glyoxal_oxidase_N"/>
</dbReference>
<dbReference type="OrthoDB" id="2019572at2759"/>
<feature type="signal peptide" evidence="2">
    <location>
        <begin position="1"/>
        <end position="23"/>
    </location>
</feature>
<dbReference type="Proteomes" id="UP001085076">
    <property type="component" value="Miscellaneous, Linkage group lg01"/>
</dbReference>
<evidence type="ECO:0000313" key="6">
    <source>
        <dbReference type="Proteomes" id="UP001085076"/>
    </source>
</evidence>
<dbReference type="InterPro" id="IPR011043">
    <property type="entry name" value="Gal_Oxase/kelch_b-propeller"/>
</dbReference>
<keyword evidence="6" id="KW-1185">Reference proteome</keyword>
<protein>
    <submittedName>
        <fullName evidence="5">Uncharacterized protein</fullName>
    </submittedName>
</protein>
<organism evidence="5 6">
    <name type="scientific">Dioscorea zingiberensis</name>
    <dbReference type="NCBI Taxonomy" id="325984"/>
    <lineage>
        <taxon>Eukaryota</taxon>
        <taxon>Viridiplantae</taxon>
        <taxon>Streptophyta</taxon>
        <taxon>Embryophyta</taxon>
        <taxon>Tracheophyta</taxon>
        <taxon>Spermatophyta</taxon>
        <taxon>Magnoliopsida</taxon>
        <taxon>Liliopsida</taxon>
        <taxon>Dioscoreales</taxon>
        <taxon>Dioscoreaceae</taxon>
        <taxon>Dioscorea</taxon>
    </lineage>
</organism>
<dbReference type="PANTHER" id="PTHR32208:SF93">
    <property type="entry name" value="ALDEHYDE OXIDASE GLOX1"/>
    <property type="match status" value="1"/>
</dbReference>
<dbReference type="InterPro" id="IPR014756">
    <property type="entry name" value="Ig_E-set"/>
</dbReference>
<dbReference type="InterPro" id="IPR015202">
    <property type="entry name" value="GO-like_E_set"/>
</dbReference>
<dbReference type="EMBL" id="JAGGNH010000001">
    <property type="protein sequence ID" value="KAJ0989415.1"/>
    <property type="molecule type" value="Genomic_DNA"/>
</dbReference>
<dbReference type="Gene3D" id="2.60.40.10">
    <property type="entry name" value="Immunoglobulins"/>
    <property type="match status" value="1"/>
</dbReference>
<accession>A0A9D5HTZ5</accession>
<comment type="caution">
    <text evidence="5">The sequence shown here is derived from an EMBL/GenBank/DDBJ whole genome shotgun (WGS) entry which is preliminary data.</text>
</comment>
<dbReference type="Gene3D" id="2.130.10.80">
    <property type="entry name" value="Galactose oxidase/kelch, beta-propeller"/>
    <property type="match status" value="1"/>
</dbReference>
<dbReference type="Pfam" id="PF09118">
    <property type="entry name" value="GO-like_E_set"/>
    <property type="match status" value="1"/>
</dbReference>
<gene>
    <name evidence="5" type="ORF">J5N97_007771</name>
</gene>
<reference evidence="5" key="1">
    <citation type="submission" date="2021-03" db="EMBL/GenBank/DDBJ databases">
        <authorList>
            <person name="Li Z."/>
            <person name="Yang C."/>
        </authorList>
    </citation>
    <scope>NUCLEOTIDE SEQUENCE</scope>
    <source>
        <strain evidence="5">Dzin_1.0</strain>
        <tissue evidence="5">Leaf</tissue>
    </source>
</reference>
<dbReference type="SUPFAM" id="SSF81296">
    <property type="entry name" value="E set domains"/>
    <property type="match status" value="1"/>
</dbReference>
<evidence type="ECO:0000256" key="1">
    <source>
        <dbReference type="ARBA" id="ARBA00022729"/>
    </source>
</evidence>
<evidence type="ECO:0000259" key="3">
    <source>
        <dbReference type="Pfam" id="PF07250"/>
    </source>
</evidence>
<dbReference type="SUPFAM" id="SSF50965">
    <property type="entry name" value="Galactose oxidase, central domain"/>
    <property type="match status" value="1"/>
</dbReference>